<gene>
    <name evidence="3" type="ORF">OE88DRAFT_1625780</name>
</gene>
<keyword evidence="1" id="KW-0547">Nucleotide-binding</keyword>
<keyword evidence="4" id="KW-1185">Reference proteome</keyword>
<comment type="catalytic activity">
    <reaction evidence="1">
        <text>ATP + H2O = ADP + phosphate + H(+)</text>
        <dbReference type="Rhea" id="RHEA:13065"/>
        <dbReference type="ChEBI" id="CHEBI:15377"/>
        <dbReference type="ChEBI" id="CHEBI:15378"/>
        <dbReference type="ChEBI" id="CHEBI:30616"/>
        <dbReference type="ChEBI" id="CHEBI:43474"/>
        <dbReference type="ChEBI" id="CHEBI:456216"/>
        <dbReference type="EC" id="5.6.2.3"/>
    </reaction>
</comment>
<dbReference type="InterPro" id="IPR010285">
    <property type="entry name" value="DNA_helicase_pif1-like_DEAD"/>
</dbReference>
<evidence type="ECO:0000313" key="3">
    <source>
        <dbReference type="EMBL" id="TFK53369.1"/>
    </source>
</evidence>
<keyword evidence="1" id="KW-0067">ATP-binding</keyword>
<reference evidence="3 4" key="1">
    <citation type="journal article" date="2019" name="Nat. Ecol. Evol.">
        <title>Megaphylogeny resolves global patterns of mushroom evolution.</title>
        <authorList>
            <person name="Varga T."/>
            <person name="Krizsan K."/>
            <person name="Foldi C."/>
            <person name="Dima B."/>
            <person name="Sanchez-Garcia M."/>
            <person name="Sanchez-Ramirez S."/>
            <person name="Szollosi G.J."/>
            <person name="Szarkandi J.G."/>
            <person name="Papp V."/>
            <person name="Albert L."/>
            <person name="Andreopoulos W."/>
            <person name="Angelini C."/>
            <person name="Antonin V."/>
            <person name="Barry K.W."/>
            <person name="Bougher N.L."/>
            <person name="Buchanan P."/>
            <person name="Buyck B."/>
            <person name="Bense V."/>
            <person name="Catcheside P."/>
            <person name="Chovatia M."/>
            <person name="Cooper J."/>
            <person name="Damon W."/>
            <person name="Desjardin D."/>
            <person name="Finy P."/>
            <person name="Geml J."/>
            <person name="Haridas S."/>
            <person name="Hughes K."/>
            <person name="Justo A."/>
            <person name="Karasinski D."/>
            <person name="Kautmanova I."/>
            <person name="Kiss B."/>
            <person name="Kocsube S."/>
            <person name="Kotiranta H."/>
            <person name="LaButti K.M."/>
            <person name="Lechner B.E."/>
            <person name="Liimatainen K."/>
            <person name="Lipzen A."/>
            <person name="Lukacs Z."/>
            <person name="Mihaltcheva S."/>
            <person name="Morgado L.N."/>
            <person name="Niskanen T."/>
            <person name="Noordeloos M.E."/>
            <person name="Ohm R.A."/>
            <person name="Ortiz-Santana B."/>
            <person name="Ovrebo C."/>
            <person name="Racz N."/>
            <person name="Riley R."/>
            <person name="Savchenko A."/>
            <person name="Shiryaev A."/>
            <person name="Soop K."/>
            <person name="Spirin V."/>
            <person name="Szebenyi C."/>
            <person name="Tomsovsky M."/>
            <person name="Tulloss R.E."/>
            <person name="Uehling J."/>
            <person name="Grigoriev I.V."/>
            <person name="Vagvolgyi C."/>
            <person name="Papp T."/>
            <person name="Martin F.M."/>
            <person name="Miettinen O."/>
            <person name="Hibbett D.S."/>
            <person name="Nagy L.G."/>
        </authorList>
    </citation>
    <scope>NUCLEOTIDE SEQUENCE [LARGE SCALE GENOMIC DNA]</scope>
    <source>
        <strain evidence="3 4">OMC1185</strain>
    </source>
</reference>
<keyword evidence="1" id="KW-0227">DNA damage</keyword>
<accession>A0A5C3N6E8</accession>
<protein>
    <recommendedName>
        <fullName evidence="1">ATP-dependent DNA helicase</fullName>
        <ecNumber evidence="1">5.6.2.3</ecNumber>
    </recommendedName>
</protein>
<dbReference type="GO" id="GO:0006310">
    <property type="term" value="P:DNA recombination"/>
    <property type="evidence" value="ECO:0007669"/>
    <property type="project" value="UniProtKB-KW"/>
</dbReference>
<dbReference type="GO" id="GO:0043139">
    <property type="term" value="F:5'-3' DNA helicase activity"/>
    <property type="evidence" value="ECO:0007669"/>
    <property type="project" value="UniProtKB-EC"/>
</dbReference>
<evidence type="ECO:0000313" key="4">
    <source>
        <dbReference type="Proteomes" id="UP000305948"/>
    </source>
</evidence>
<keyword evidence="1" id="KW-0233">DNA recombination</keyword>
<sequence>MLGCHDLYRICAQLCQIVGNPDDPFGGINMIFCGDFAQLPPAMSQAALYSPNIGTAVNPRMTLRAQETALGKAIWHQFTTVVILRENMRQTTLTPDDRKLRKALENMRYKACTIEDIEFLRTRIAGKGPNRPKIADKRFRHVSVITARNMYRDKINQLGCLQYAADTNQELSHFYSINHWKSSSLLGKRKRQTSDKLHKSDIIDGETQKLLWDLTPENTDHVAGKLSICRGMPILIKRNEATECCITNGAEAKIVSWHSDTIAGVTILDTLFVELINPPKLVQLEGLPTNVVPLIRHTSTVTCKMPNNQTEQINRQQIPILPNFAMTDYASQGRTRPNNVIDLQNCSTHQSFYTCVSRSASTEGTIILQGFDPKKIMGGASGYLRQEF</sequence>
<dbReference type="PANTHER" id="PTHR47642">
    <property type="entry name" value="ATP-DEPENDENT DNA HELICASE"/>
    <property type="match status" value="1"/>
</dbReference>
<dbReference type="Pfam" id="PF05970">
    <property type="entry name" value="PIF1"/>
    <property type="match status" value="1"/>
</dbReference>
<dbReference type="GO" id="GO:0000723">
    <property type="term" value="P:telomere maintenance"/>
    <property type="evidence" value="ECO:0007669"/>
    <property type="project" value="InterPro"/>
</dbReference>
<evidence type="ECO:0000259" key="2">
    <source>
        <dbReference type="Pfam" id="PF05970"/>
    </source>
</evidence>
<comment type="similarity">
    <text evidence="1">Belongs to the helicase family.</text>
</comment>
<feature type="domain" description="DNA helicase Pif1-like DEAD-box helicase" evidence="2">
    <location>
        <begin position="14"/>
        <end position="94"/>
    </location>
</feature>
<dbReference type="GO" id="GO:0016787">
    <property type="term" value="F:hydrolase activity"/>
    <property type="evidence" value="ECO:0007669"/>
    <property type="project" value="UniProtKB-KW"/>
</dbReference>
<dbReference type="AlphaFoldDB" id="A0A5C3N6E8"/>
<organism evidence="3 4">
    <name type="scientific">Heliocybe sulcata</name>
    <dbReference type="NCBI Taxonomy" id="5364"/>
    <lineage>
        <taxon>Eukaryota</taxon>
        <taxon>Fungi</taxon>
        <taxon>Dikarya</taxon>
        <taxon>Basidiomycota</taxon>
        <taxon>Agaricomycotina</taxon>
        <taxon>Agaricomycetes</taxon>
        <taxon>Gloeophyllales</taxon>
        <taxon>Gloeophyllaceae</taxon>
        <taxon>Heliocybe</taxon>
    </lineage>
</organism>
<comment type="cofactor">
    <cofactor evidence="1">
        <name>Mg(2+)</name>
        <dbReference type="ChEBI" id="CHEBI:18420"/>
    </cofactor>
</comment>
<dbReference type="GO" id="GO:0005524">
    <property type="term" value="F:ATP binding"/>
    <property type="evidence" value="ECO:0007669"/>
    <property type="project" value="UniProtKB-KW"/>
</dbReference>
<evidence type="ECO:0000256" key="1">
    <source>
        <dbReference type="RuleBase" id="RU363044"/>
    </source>
</evidence>
<dbReference type="Proteomes" id="UP000305948">
    <property type="component" value="Unassembled WGS sequence"/>
</dbReference>
<dbReference type="SUPFAM" id="SSF52540">
    <property type="entry name" value="P-loop containing nucleoside triphosphate hydrolases"/>
    <property type="match status" value="1"/>
</dbReference>
<dbReference type="InterPro" id="IPR027417">
    <property type="entry name" value="P-loop_NTPase"/>
</dbReference>
<dbReference type="EC" id="5.6.2.3" evidence="1"/>
<dbReference type="OrthoDB" id="432234at2759"/>
<name>A0A5C3N6E8_9AGAM</name>
<dbReference type="InterPro" id="IPR051055">
    <property type="entry name" value="PIF1_helicase"/>
</dbReference>
<proteinExistence type="inferred from homology"/>
<keyword evidence="1" id="KW-0347">Helicase</keyword>
<keyword evidence="1" id="KW-0378">Hydrolase</keyword>
<dbReference type="EMBL" id="ML213507">
    <property type="protein sequence ID" value="TFK53369.1"/>
    <property type="molecule type" value="Genomic_DNA"/>
</dbReference>
<dbReference type="STRING" id="5364.A0A5C3N6E8"/>
<dbReference type="GO" id="GO:0006281">
    <property type="term" value="P:DNA repair"/>
    <property type="evidence" value="ECO:0007669"/>
    <property type="project" value="UniProtKB-KW"/>
</dbReference>
<keyword evidence="1" id="KW-0234">DNA repair</keyword>